<dbReference type="SMART" id="SM00091">
    <property type="entry name" value="PAS"/>
    <property type="match status" value="2"/>
</dbReference>
<dbReference type="eggNOG" id="COG3290">
    <property type="taxonomic scope" value="Bacteria"/>
</dbReference>
<dbReference type="Pfam" id="PF00158">
    <property type="entry name" value="Sigma54_activat"/>
    <property type="match status" value="1"/>
</dbReference>
<dbReference type="GO" id="GO:0043565">
    <property type="term" value="F:sequence-specific DNA binding"/>
    <property type="evidence" value="ECO:0007669"/>
    <property type="project" value="InterPro"/>
</dbReference>
<evidence type="ECO:0000313" key="8">
    <source>
        <dbReference type="Proteomes" id="UP000001683"/>
    </source>
</evidence>
<dbReference type="PANTHER" id="PTHR32071">
    <property type="entry name" value="TRANSCRIPTIONAL REGULATORY PROTEIN"/>
    <property type="match status" value="1"/>
</dbReference>
<dbReference type="FunCoup" id="B2A515">
    <property type="interactions" value="212"/>
</dbReference>
<evidence type="ECO:0000256" key="1">
    <source>
        <dbReference type="ARBA" id="ARBA00022741"/>
    </source>
</evidence>
<feature type="domain" description="PAS" evidence="6">
    <location>
        <begin position="132"/>
        <end position="188"/>
    </location>
</feature>
<dbReference type="InterPro" id="IPR009057">
    <property type="entry name" value="Homeodomain-like_sf"/>
</dbReference>
<keyword evidence="2" id="KW-0067">ATP-binding</keyword>
<dbReference type="InterPro" id="IPR013767">
    <property type="entry name" value="PAS_fold"/>
</dbReference>
<dbReference type="PRINTS" id="PR01590">
    <property type="entry name" value="HTHFIS"/>
</dbReference>
<dbReference type="AlphaFoldDB" id="B2A515"/>
<proteinExistence type="predicted"/>
<keyword evidence="3" id="KW-0805">Transcription regulation</keyword>
<dbReference type="InterPro" id="IPR002197">
    <property type="entry name" value="HTH_Fis"/>
</dbReference>
<dbReference type="eggNOG" id="COG3829">
    <property type="taxonomic scope" value="Bacteria"/>
</dbReference>
<dbReference type="CDD" id="cd00009">
    <property type="entry name" value="AAA"/>
    <property type="match status" value="1"/>
</dbReference>
<accession>B2A515</accession>
<sequence>MVDNKLSNSFHVNESEIKQILNSTHDGMLAVDDQGIVTLFNNAAERITNIKKVDVLGKYAEKVIPNTRLPIILQTGVPEYNRRQELDQKTTIITNRVPVFDDHDNIMGAVAVFRDITEVISLAEEVTDLKEIESMLKAIINSTQDAISVVDEDGLGILINPAYTELTGLTEEDVIGRPATVDIAEGESMHYKVLQTMDSVKNVPMKVGPNKKDVIVDVAPIVVDGKLKGSVGVIHDVSKIKQLTEELNEAKSIIRKLEAKYTFEDIIGLSEDIETAIQLAKTAATTPATVLLRGESGTGKELFAHAIHNTSERKYNPFVRVNCASLPESLLESELFGYEEGAFTGAKKGGKKGVFEQAKNGTIFLDEIGEMTLNLQTKLLRVLQEWEIVRVGGERPISINCRVIAATNRELEKAVNEGDFRRDLYYRLNVIPIRIPPLQERTEDIPLLAQHLIKKFNQEYGRNVKEVSNEALKILESYHWPGNVRELENFIGRAMINMNMKEFEIKPKHLPPIHTLAEKNQAPLIAPGMELLSNDNQMSLKDILTETEKQVIKQTLEDYNGNREQAAKQLGIGLRTLYYKLEKYQINQ</sequence>
<dbReference type="STRING" id="457570.Nther_1683"/>
<dbReference type="PROSITE" id="PS00688">
    <property type="entry name" value="SIGMA54_INTERACT_3"/>
    <property type="match status" value="1"/>
</dbReference>
<dbReference type="RefSeq" id="WP_012448125.1">
    <property type="nucleotide sequence ID" value="NC_010718.1"/>
</dbReference>
<dbReference type="SMART" id="SM00382">
    <property type="entry name" value="AAA"/>
    <property type="match status" value="1"/>
</dbReference>
<organism evidence="7 8">
    <name type="scientific">Natranaerobius thermophilus (strain ATCC BAA-1301 / DSM 18059 / JW/NM-WN-LF)</name>
    <dbReference type="NCBI Taxonomy" id="457570"/>
    <lineage>
        <taxon>Bacteria</taxon>
        <taxon>Bacillati</taxon>
        <taxon>Bacillota</taxon>
        <taxon>Clostridia</taxon>
        <taxon>Natranaerobiales</taxon>
        <taxon>Natranaerobiaceae</taxon>
        <taxon>Natranaerobius</taxon>
    </lineage>
</organism>
<evidence type="ECO:0000259" key="5">
    <source>
        <dbReference type="PROSITE" id="PS50045"/>
    </source>
</evidence>
<dbReference type="InterPro" id="IPR000014">
    <property type="entry name" value="PAS"/>
</dbReference>
<dbReference type="InterPro" id="IPR027417">
    <property type="entry name" value="P-loop_NTPase"/>
</dbReference>
<reference evidence="7 8" key="1">
    <citation type="submission" date="2008-04" db="EMBL/GenBank/DDBJ databases">
        <title>Complete sequence of chromosome of Natranaerobius thermophilus JW/NM-WN-LF.</title>
        <authorList>
            <consortium name="US DOE Joint Genome Institute"/>
            <person name="Copeland A."/>
            <person name="Lucas S."/>
            <person name="Lapidus A."/>
            <person name="Glavina del Rio T."/>
            <person name="Dalin E."/>
            <person name="Tice H."/>
            <person name="Bruce D."/>
            <person name="Goodwin L."/>
            <person name="Pitluck S."/>
            <person name="Chertkov O."/>
            <person name="Brettin T."/>
            <person name="Detter J.C."/>
            <person name="Han C."/>
            <person name="Kuske C.R."/>
            <person name="Schmutz J."/>
            <person name="Larimer F."/>
            <person name="Land M."/>
            <person name="Hauser L."/>
            <person name="Kyrpides N."/>
            <person name="Lykidis A."/>
            <person name="Mesbah N.M."/>
            <person name="Wiegel J."/>
        </authorList>
    </citation>
    <scope>NUCLEOTIDE SEQUENCE [LARGE SCALE GENOMIC DNA]</scope>
    <source>
        <strain evidence="8">ATCC BAA-1301 / DSM 18059 / JW/NM-WN-LF</strain>
    </source>
</reference>
<dbReference type="InterPro" id="IPR025944">
    <property type="entry name" value="Sigma_54_int_dom_CS"/>
</dbReference>
<protein>
    <submittedName>
        <fullName evidence="7">Transcriptional regulator</fullName>
    </submittedName>
</protein>
<dbReference type="PANTHER" id="PTHR32071:SF121">
    <property type="entry name" value="SIGMA L-DEPENDENT TRANSCRIPTIONAL REGULATOR YQIR-RELATED"/>
    <property type="match status" value="1"/>
</dbReference>
<dbReference type="FunFam" id="3.40.50.300:FF:000006">
    <property type="entry name" value="DNA-binding transcriptional regulator NtrC"/>
    <property type="match status" value="1"/>
</dbReference>
<dbReference type="InParanoid" id="B2A515"/>
<feature type="domain" description="PAS" evidence="6">
    <location>
        <begin position="13"/>
        <end position="58"/>
    </location>
</feature>
<dbReference type="CDD" id="cd00130">
    <property type="entry name" value="PAS"/>
    <property type="match status" value="2"/>
</dbReference>
<dbReference type="GO" id="GO:0006355">
    <property type="term" value="P:regulation of DNA-templated transcription"/>
    <property type="evidence" value="ECO:0007669"/>
    <property type="project" value="InterPro"/>
</dbReference>
<dbReference type="SUPFAM" id="SSF46689">
    <property type="entry name" value="Homeodomain-like"/>
    <property type="match status" value="1"/>
</dbReference>
<keyword evidence="4" id="KW-0804">Transcription</keyword>
<evidence type="ECO:0000256" key="3">
    <source>
        <dbReference type="ARBA" id="ARBA00023015"/>
    </source>
</evidence>
<dbReference type="PROSITE" id="PS50045">
    <property type="entry name" value="SIGMA54_INTERACT_4"/>
    <property type="match status" value="1"/>
</dbReference>
<dbReference type="OrthoDB" id="9803970at2"/>
<dbReference type="Gene3D" id="3.30.450.20">
    <property type="entry name" value="PAS domain"/>
    <property type="match status" value="2"/>
</dbReference>
<dbReference type="Pfam" id="PF00989">
    <property type="entry name" value="PAS"/>
    <property type="match status" value="2"/>
</dbReference>
<dbReference type="PROSITE" id="PS00675">
    <property type="entry name" value="SIGMA54_INTERACT_1"/>
    <property type="match status" value="1"/>
</dbReference>
<evidence type="ECO:0000259" key="6">
    <source>
        <dbReference type="PROSITE" id="PS50112"/>
    </source>
</evidence>
<dbReference type="EMBL" id="CP001034">
    <property type="protein sequence ID" value="ACB85257.1"/>
    <property type="molecule type" value="Genomic_DNA"/>
</dbReference>
<dbReference type="InterPro" id="IPR035965">
    <property type="entry name" value="PAS-like_dom_sf"/>
</dbReference>
<dbReference type="InterPro" id="IPR002078">
    <property type="entry name" value="Sigma_54_int"/>
</dbReference>
<dbReference type="Gene3D" id="1.10.8.60">
    <property type="match status" value="1"/>
</dbReference>
<dbReference type="NCBIfam" id="TIGR00229">
    <property type="entry name" value="sensory_box"/>
    <property type="match status" value="2"/>
</dbReference>
<keyword evidence="8" id="KW-1185">Reference proteome</keyword>
<dbReference type="InterPro" id="IPR058031">
    <property type="entry name" value="AAA_lid_NorR"/>
</dbReference>
<keyword evidence="1" id="KW-0547">Nucleotide-binding</keyword>
<dbReference type="Pfam" id="PF02954">
    <property type="entry name" value="HTH_8"/>
    <property type="match status" value="1"/>
</dbReference>
<dbReference type="InterPro" id="IPR003593">
    <property type="entry name" value="AAA+_ATPase"/>
</dbReference>
<dbReference type="Gene3D" id="3.40.50.300">
    <property type="entry name" value="P-loop containing nucleotide triphosphate hydrolases"/>
    <property type="match status" value="1"/>
</dbReference>
<feature type="domain" description="Sigma-54 factor interaction" evidence="5">
    <location>
        <begin position="266"/>
        <end position="496"/>
    </location>
</feature>
<name>B2A515_NATTJ</name>
<evidence type="ECO:0000256" key="4">
    <source>
        <dbReference type="ARBA" id="ARBA00023163"/>
    </source>
</evidence>
<dbReference type="HOGENOM" id="CLU_000445_8_1_9"/>
<dbReference type="Proteomes" id="UP000001683">
    <property type="component" value="Chromosome"/>
</dbReference>
<reference evidence="7 8" key="2">
    <citation type="journal article" date="2011" name="J. Bacteriol.">
        <title>Complete genome sequence of the anaerobic, halophilic alkalithermophile Natranaerobius thermophilus JW/NM-WN-LF.</title>
        <authorList>
            <person name="Zhao B."/>
            <person name="Mesbah N.M."/>
            <person name="Dalin E."/>
            <person name="Goodwin L."/>
            <person name="Nolan M."/>
            <person name="Pitluck S."/>
            <person name="Chertkov O."/>
            <person name="Brettin T.S."/>
            <person name="Han J."/>
            <person name="Larimer F.W."/>
            <person name="Land M.L."/>
            <person name="Hauser L."/>
            <person name="Kyrpides N."/>
            <person name="Wiegel J."/>
        </authorList>
    </citation>
    <scope>NUCLEOTIDE SEQUENCE [LARGE SCALE GENOMIC DNA]</scope>
    <source>
        <strain evidence="8">ATCC BAA-1301 / DSM 18059 / JW/NM-WN-LF</strain>
    </source>
</reference>
<dbReference type="SUPFAM" id="SSF55785">
    <property type="entry name" value="PYP-like sensor domain (PAS domain)"/>
    <property type="match status" value="2"/>
</dbReference>
<dbReference type="SUPFAM" id="SSF52540">
    <property type="entry name" value="P-loop containing nucleoside triphosphate hydrolases"/>
    <property type="match status" value="1"/>
</dbReference>
<dbReference type="KEGG" id="nth:Nther_1683"/>
<gene>
    <name evidence="7" type="ordered locus">Nther_1683</name>
</gene>
<dbReference type="Pfam" id="PF25601">
    <property type="entry name" value="AAA_lid_14"/>
    <property type="match status" value="1"/>
</dbReference>
<evidence type="ECO:0000313" key="7">
    <source>
        <dbReference type="EMBL" id="ACB85257.1"/>
    </source>
</evidence>
<dbReference type="PROSITE" id="PS50112">
    <property type="entry name" value="PAS"/>
    <property type="match status" value="2"/>
</dbReference>
<dbReference type="InterPro" id="IPR025662">
    <property type="entry name" value="Sigma_54_int_dom_ATP-bd_1"/>
</dbReference>
<evidence type="ECO:0000256" key="2">
    <source>
        <dbReference type="ARBA" id="ARBA00022840"/>
    </source>
</evidence>
<dbReference type="Gene3D" id="1.10.10.60">
    <property type="entry name" value="Homeodomain-like"/>
    <property type="match status" value="1"/>
</dbReference>
<dbReference type="GO" id="GO:0005524">
    <property type="term" value="F:ATP binding"/>
    <property type="evidence" value="ECO:0007669"/>
    <property type="project" value="UniProtKB-KW"/>
</dbReference>